<evidence type="ECO:0000259" key="1">
    <source>
        <dbReference type="Pfam" id="PF13614"/>
    </source>
</evidence>
<sequence length="227" mass="24858">MSTSVITIANTAGGSGKTTLAHALSVAFIEYGKKVLLIDLDPRAFLTFRVGRENSRRSFSDFLQGAIKVEDLDSHSERFDFISSDSRSGFGYSEIELRSLITSLPKDYDLIVIDTPSDVNAGLVAALKIADLVLIPYSQSVHQYRGIEQIQKLAPDAKKSLLRIGDETDVASQFNQWNHLDGRCSRASEITQAELTAESVLTTAKGSQIAREIRESAYSVLEELGLA</sequence>
<dbReference type="CDD" id="cd02042">
    <property type="entry name" value="ParAB_family"/>
    <property type="match status" value="1"/>
</dbReference>
<reference evidence="2" key="1">
    <citation type="submission" date="2020-05" db="EMBL/GenBank/DDBJ databases">
        <authorList>
            <person name="Chiriac C."/>
            <person name="Salcher M."/>
            <person name="Ghai R."/>
            <person name="Kavagutti S V."/>
        </authorList>
    </citation>
    <scope>NUCLEOTIDE SEQUENCE</scope>
</reference>
<dbReference type="PANTHER" id="PTHR13696">
    <property type="entry name" value="P-LOOP CONTAINING NUCLEOSIDE TRIPHOSPHATE HYDROLASE"/>
    <property type="match status" value="1"/>
</dbReference>
<dbReference type="AlphaFoldDB" id="A0A6J6KXR5"/>
<dbReference type="Pfam" id="PF13614">
    <property type="entry name" value="AAA_31"/>
    <property type="match status" value="1"/>
</dbReference>
<proteinExistence type="predicted"/>
<dbReference type="SUPFAM" id="SSF52540">
    <property type="entry name" value="P-loop containing nucleoside triphosphate hydrolases"/>
    <property type="match status" value="1"/>
</dbReference>
<dbReference type="InterPro" id="IPR025669">
    <property type="entry name" value="AAA_dom"/>
</dbReference>
<gene>
    <name evidence="2" type="ORF">UFOPK2243_00710</name>
</gene>
<protein>
    <submittedName>
        <fullName evidence="2">Unannotated protein</fullName>
    </submittedName>
</protein>
<dbReference type="EMBL" id="CAEZWL010000014">
    <property type="protein sequence ID" value="CAB4654252.1"/>
    <property type="molecule type" value="Genomic_DNA"/>
</dbReference>
<dbReference type="Gene3D" id="3.40.50.300">
    <property type="entry name" value="P-loop containing nucleotide triphosphate hydrolases"/>
    <property type="match status" value="1"/>
</dbReference>
<accession>A0A6J6KXR5</accession>
<evidence type="ECO:0000313" key="2">
    <source>
        <dbReference type="EMBL" id="CAB4654252.1"/>
    </source>
</evidence>
<dbReference type="InterPro" id="IPR050678">
    <property type="entry name" value="DNA_Partitioning_ATPase"/>
</dbReference>
<organism evidence="2">
    <name type="scientific">freshwater metagenome</name>
    <dbReference type="NCBI Taxonomy" id="449393"/>
    <lineage>
        <taxon>unclassified sequences</taxon>
        <taxon>metagenomes</taxon>
        <taxon>ecological metagenomes</taxon>
    </lineage>
</organism>
<name>A0A6J6KXR5_9ZZZZ</name>
<dbReference type="InterPro" id="IPR027417">
    <property type="entry name" value="P-loop_NTPase"/>
</dbReference>
<feature type="domain" description="AAA" evidence="1">
    <location>
        <begin position="4"/>
        <end position="156"/>
    </location>
</feature>
<dbReference type="PANTHER" id="PTHR13696:SF96">
    <property type="entry name" value="COBQ_COBB_MIND_PARA NUCLEOTIDE BINDING DOMAIN-CONTAINING PROTEIN"/>
    <property type="match status" value="1"/>
</dbReference>